<name>A0A9N9JGF2_9GLOM</name>
<keyword evidence="3" id="KW-1185">Reference proteome</keyword>
<dbReference type="AlphaFoldDB" id="A0A9N9JGF2"/>
<proteinExistence type="predicted"/>
<dbReference type="Proteomes" id="UP000789570">
    <property type="component" value="Unassembled WGS sequence"/>
</dbReference>
<evidence type="ECO:0000313" key="3">
    <source>
        <dbReference type="Proteomes" id="UP000789570"/>
    </source>
</evidence>
<accession>A0A9N9JGF2</accession>
<comment type="caution">
    <text evidence="2">The sequence shown here is derived from an EMBL/GenBank/DDBJ whole genome shotgun (WGS) entry which is preliminary data.</text>
</comment>
<evidence type="ECO:0000313" key="2">
    <source>
        <dbReference type="EMBL" id="CAG8777843.1"/>
    </source>
</evidence>
<gene>
    <name evidence="2" type="ORF">FCALED_LOCUS17939</name>
</gene>
<organism evidence="2 3">
    <name type="scientific">Funneliformis caledonium</name>
    <dbReference type="NCBI Taxonomy" id="1117310"/>
    <lineage>
        <taxon>Eukaryota</taxon>
        <taxon>Fungi</taxon>
        <taxon>Fungi incertae sedis</taxon>
        <taxon>Mucoromycota</taxon>
        <taxon>Glomeromycotina</taxon>
        <taxon>Glomeromycetes</taxon>
        <taxon>Glomerales</taxon>
        <taxon>Glomeraceae</taxon>
        <taxon>Funneliformis</taxon>
    </lineage>
</organism>
<sequence length="48" mass="5652">KKHMTQPNLRPATEHPSSRGTQQRQEAYHKKPHSKNIFYRQIIPPSTT</sequence>
<evidence type="ECO:0000256" key="1">
    <source>
        <dbReference type="SAM" id="MobiDB-lite"/>
    </source>
</evidence>
<reference evidence="2" key="1">
    <citation type="submission" date="2021-06" db="EMBL/GenBank/DDBJ databases">
        <authorList>
            <person name="Kallberg Y."/>
            <person name="Tangrot J."/>
            <person name="Rosling A."/>
        </authorList>
    </citation>
    <scope>NUCLEOTIDE SEQUENCE</scope>
    <source>
        <strain evidence="2">UK204</strain>
    </source>
</reference>
<feature type="region of interest" description="Disordered" evidence="1">
    <location>
        <begin position="1"/>
        <end position="48"/>
    </location>
</feature>
<dbReference type="EMBL" id="CAJVPQ010030986">
    <property type="protein sequence ID" value="CAG8777843.1"/>
    <property type="molecule type" value="Genomic_DNA"/>
</dbReference>
<protein>
    <submittedName>
        <fullName evidence="2">8947_t:CDS:1</fullName>
    </submittedName>
</protein>
<feature type="non-terminal residue" evidence="2">
    <location>
        <position position="1"/>
    </location>
</feature>